<evidence type="ECO:0008006" key="5">
    <source>
        <dbReference type="Google" id="ProtNLM"/>
    </source>
</evidence>
<dbReference type="Proteomes" id="UP000653127">
    <property type="component" value="Unassembled WGS sequence"/>
</dbReference>
<keyword evidence="4" id="KW-1185">Reference proteome</keyword>
<dbReference type="EMBL" id="JACRST010000008">
    <property type="protein sequence ID" value="MBC8546668.1"/>
    <property type="molecule type" value="Genomic_DNA"/>
</dbReference>
<feature type="transmembrane region" description="Helical" evidence="1">
    <location>
        <begin position="197"/>
        <end position="219"/>
    </location>
</feature>
<sequence length="228" mass="25226">MKLKRIACSLLTLLFLLTSTGVIAFAEDARIRLSASSGVVKEEFTFSETMPGDTLSKEIFLECVSSKRAYLQVSASVKEDQLDLLKQCEAVLKLKYADQAEYQASNTFLLEDLFRGTKHNFGLRSDTTNLVDMYLEVKVPTSLDNTYQNALAAFTINVSLMRNSSGGGGNHSGGSSGSQVDFDYSKELPDAGADYTWVHFLWIIGIVAILMAAVLYVVIRRKERSRHA</sequence>
<comment type="caution">
    <text evidence="3">The sequence shown here is derived from an EMBL/GenBank/DDBJ whole genome shotgun (WGS) entry which is preliminary data.</text>
</comment>
<name>A0A926DWI1_9FIRM</name>
<feature type="signal peptide" evidence="2">
    <location>
        <begin position="1"/>
        <end position="24"/>
    </location>
</feature>
<evidence type="ECO:0000313" key="3">
    <source>
        <dbReference type="EMBL" id="MBC8546668.1"/>
    </source>
</evidence>
<reference evidence="3" key="1">
    <citation type="submission" date="2020-08" db="EMBL/GenBank/DDBJ databases">
        <title>Genome public.</title>
        <authorList>
            <person name="Liu C."/>
            <person name="Sun Q."/>
        </authorList>
    </citation>
    <scope>NUCLEOTIDE SEQUENCE</scope>
    <source>
        <strain evidence="3">NSJ-31</strain>
    </source>
</reference>
<gene>
    <name evidence="3" type="ORF">H8711_06930</name>
</gene>
<dbReference type="AlphaFoldDB" id="A0A926DWI1"/>
<evidence type="ECO:0000256" key="2">
    <source>
        <dbReference type="SAM" id="SignalP"/>
    </source>
</evidence>
<keyword evidence="1" id="KW-1133">Transmembrane helix</keyword>
<keyword evidence="1" id="KW-0472">Membrane</keyword>
<protein>
    <recommendedName>
        <fullName evidence="5">LPXTG cell wall anchor domain-containing protein</fullName>
    </recommendedName>
</protein>
<accession>A0A926DWI1</accession>
<evidence type="ECO:0000256" key="1">
    <source>
        <dbReference type="SAM" id="Phobius"/>
    </source>
</evidence>
<dbReference type="RefSeq" id="WP_249282747.1">
    <property type="nucleotide sequence ID" value="NZ_JACRST010000008.1"/>
</dbReference>
<feature type="chain" id="PRO_5038380173" description="LPXTG cell wall anchor domain-containing protein" evidence="2">
    <location>
        <begin position="25"/>
        <end position="228"/>
    </location>
</feature>
<evidence type="ECO:0000313" key="4">
    <source>
        <dbReference type="Proteomes" id="UP000653127"/>
    </source>
</evidence>
<proteinExistence type="predicted"/>
<keyword evidence="1" id="KW-0812">Transmembrane</keyword>
<organism evidence="3 4">
    <name type="scientific">Ligaoa zhengdingensis</name>
    <dbReference type="NCBI Taxonomy" id="2763658"/>
    <lineage>
        <taxon>Bacteria</taxon>
        <taxon>Bacillati</taxon>
        <taxon>Bacillota</taxon>
        <taxon>Clostridia</taxon>
        <taxon>Eubacteriales</taxon>
        <taxon>Oscillospiraceae</taxon>
        <taxon>Ligaoa</taxon>
    </lineage>
</organism>
<keyword evidence="2" id="KW-0732">Signal</keyword>